<name>R0MA60_NOSB1</name>
<dbReference type="HOGENOM" id="CLU_794749_0_0_1"/>
<feature type="domain" description="Serpin" evidence="1">
    <location>
        <begin position="151"/>
        <end position="263"/>
    </location>
</feature>
<reference evidence="2 3" key="1">
    <citation type="journal article" date="2013" name="BMC Genomics">
        <title>Comparative genomics of parasitic silkworm microsporidia reveal an association between genome expansion and host adaptation.</title>
        <authorList>
            <person name="Pan G."/>
            <person name="Xu J."/>
            <person name="Li T."/>
            <person name="Xia Q."/>
            <person name="Liu S.L."/>
            <person name="Zhang G."/>
            <person name="Li S."/>
            <person name="Li C."/>
            <person name="Liu H."/>
            <person name="Yang L."/>
            <person name="Liu T."/>
            <person name="Zhang X."/>
            <person name="Wu Z."/>
            <person name="Fan W."/>
            <person name="Dang X."/>
            <person name="Xiang H."/>
            <person name="Tao M."/>
            <person name="Li Y."/>
            <person name="Hu J."/>
            <person name="Li Z."/>
            <person name="Lin L."/>
            <person name="Luo J."/>
            <person name="Geng L."/>
            <person name="Wang L."/>
            <person name="Long M."/>
            <person name="Wan Y."/>
            <person name="He N."/>
            <person name="Zhang Z."/>
            <person name="Lu C."/>
            <person name="Keeling P.J."/>
            <person name="Wang J."/>
            <person name="Xiang Z."/>
            <person name="Zhou Z."/>
        </authorList>
    </citation>
    <scope>NUCLEOTIDE SEQUENCE [LARGE SCALE GENOMIC DNA]</scope>
    <source>
        <strain evidence="3">CQ1 / CVCC 102059</strain>
    </source>
</reference>
<evidence type="ECO:0000313" key="2">
    <source>
        <dbReference type="EMBL" id="EOB14844.1"/>
    </source>
</evidence>
<dbReference type="EMBL" id="KB908921">
    <property type="protein sequence ID" value="EOB14844.1"/>
    <property type="molecule type" value="Genomic_DNA"/>
</dbReference>
<evidence type="ECO:0000259" key="1">
    <source>
        <dbReference type="Pfam" id="PF00079"/>
    </source>
</evidence>
<gene>
    <name evidence="2" type="ORF">NBO_13g0021</name>
</gene>
<evidence type="ECO:0000313" key="3">
    <source>
        <dbReference type="Proteomes" id="UP000016927"/>
    </source>
</evidence>
<protein>
    <recommendedName>
        <fullName evidence="1">Serpin domain-containing protein</fullName>
    </recommendedName>
</protein>
<dbReference type="SMR" id="R0MA60"/>
<accession>R0MA60</accession>
<dbReference type="InterPro" id="IPR023796">
    <property type="entry name" value="Serpin_dom"/>
</dbReference>
<dbReference type="Proteomes" id="UP000016927">
    <property type="component" value="Unassembled WGS sequence"/>
</dbReference>
<dbReference type="InterPro" id="IPR042185">
    <property type="entry name" value="Serpin_sf_2"/>
</dbReference>
<organism evidence="2 3">
    <name type="scientific">Nosema bombycis (strain CQ1 / CVCC 102059)</name>
    <name type="common">Microsporidian parasite</name>
    <name type="synonym">Pebrine of silkworm</name>
    <dbReference type="NCBI Taxonomy" id="578461"/>
    <lineage>
        <taxon>Eukaryota</taxon>
        <taxon>Fungi</taxon>
        <taxon>Fungi incertae sedis</taxon>
        <taxon>Microsporidia</taxon>
        <taxon>Nosematidae</taxon>
        <taxon>Nosema</taxon>
    </lineage>
</organism>
<dbReference type="Pfam" id="PF00079">
    <property type="entry name" value="Serpin"/>
    <property type="match status" value="1"/>
</dbReference>
<keyword evidence="3" id="KW-1185">Reference proteome</keyword>
<dbReference type="InterPro" id="IPR036186">
    <property type="entry name" value="Serpin_sf"/>
</dbReference>
<dbReference type="VEuPathDB" id="MicrosporidiaDB:NBO_13g0021"/>
<dbReference type="SUPFAM" id="SSF56574">
    <property type="entry name" value="Serpins"/>
    <property type="match status" value="1"/>
</dbReference>
<proteinExistence type="predicted"/>
<dbReference type="AlphaFoldDB" id="R0MA60"/>
<sequence>MYHHKVLFVCFCVVYSQHKLEDEFDSIENGFEEVGNFLRENETDKTVAFSPFNYEIAQRMGSYVASYENQNSTGKKFSSIEELLESIETDKSLFIYNEFRSGQDRVLDLRAGKNKVKREGIPASSINKFEKNLRSKSDFKNIKIDSCRSLLQFNGNLKHIFDKLKTHEKTFKTGNNEEVRRDFMSASRLIKVCSIKVEGKKFYVTILPYNVKQSQRHLVHLIPMEDGIDLKKLWSKFCKVIDFNFNKLMNLCDEKHVKLTIPIIENFKSCLTTKLCLKSDENLKFDYVQENYLNINEGNLFPMKTTRERHLDVLPILKIEITAIRPYIAFVYDSELDKIICVLKDTGKQ</sequence>
<dbReference type="Gene3D" id="2.30.39.10">
    <property type="entry name" value="Alpha-1-antitrypsin, domain 1"/>
    <property type="match status" value="1"/>
</dbReference>